<accession>A0A0R3Q2G8</accession>
<evidence type="ECO:0000259" key="2">
    <source>
        <dbReference type="PROSITE" id="PS01033"/>
    </source>
</evidence>
<keyword evidence="1" id="KW-0813">Transport</keyword>
<comment type="similarity">
    <text evidence="1">Belongs to the globin family.</text>
</comment>
<organism evidence="5">
    <name type="scientific">Angiostrongylus costaricensis</name>
    <name type="common">Nematode worm</name>
    <dbReference type="NCBI Taxonomy" id="334426"/>
    <lineage>
        <taxon>Eukaryota</taxon>
        <taxon>Metazoa</taxon>
        <taxon>Ecdysozoa</taxon>
        <taxon>Nematoda</taxon>
        <taxon>Chromadorea</taxon>
        <taxon>Rhabditida</taxon>
        <taxon>Rhabditina</taxon>
        <taxon>Rhabditomorpha</taxon>
        <taxon>Strongyloidea</taxon>
        <taxon>Metastrongylidae</taxon>
        <taxon>Angiostrongylus</taxon>
    </lineage>
</organism>
<evidence type="ECO:0000313" key="4">
    <source>
        <dbReference type="Proteomes" id="UP000267027"/>
    </source>
</evidence>
<dbReference type="EMBL" id="UYYA01005711">
    <property type="protein sequence ID" value="VDM64852.1"/>
    <property type="molecule type" value="Genomic_DNA"/>
</dbReference>
<gene>
    <name evidence="3" type="ORF">ACOC_LOCUS13267</name>
</gene>
<keyword evidence="1" id="KW-0479">Metal-binding</keyword>
<dbReference type="InterPro" id="IPR044399">
    <property type="entry name" value="Mb-like_M"/>
</dbReference>
<dbReference type="CDD" id="cd01040">
    <property type="entry name" value="Mb-like"/>
    <property type="match status" value="1"/>
</dbReference>
<dbReference type="SUPFAM" id="SSF46458">
    <property type="entry name" value="Globin-like"/>
    <property type="match status" value="1"/>
</dbReference>
<dbReference type="GO" id="GO:0019825">
    <property type="term" value="F:oxygen binding"/>
    <property type="evidence" value="ECO:0007669"/>
    <property type="project" value="InterPro"/>
</dbReference>
<dbReference type="Pfam" id="PF00042">
    <property type="entry name" value="Globin"/>
    <property type="match status" value="1"/>
</dbReference>
<evidence type="ECO:0000313" key="5">
    <source>
        <dbReference type="WBParaSite" id="ACOC_0001326601-mRNA-1"/>
    </source>
</evidence>
<dbReference type="InterPro" id="IPR053341">
    <property type="entry name" value="Oxidative_stress_globin-like"/>
</dbReference>
<dbReference type="WBParaSite" id="ACOC_0001326601-mRNA-1">
    <property type="protein sequence ID" value="ACOC_0001326601-mRNA-1"/>
    <property type="gene ID" value="ACOC_0001326601"/>
</dbReference>
<dbReference type="GO" id="GO:0020037">
    <property type="term" value="F:heme binding"/>
    <property type="evidence" value="ECO:0007669"/>
    <property type="project" value="InterPro"/>
</dbReference>
<keyword evidence="1" id="KW-0561">Oxygen transport</keyword>
<reference evidence="3 4" key="2">
    <citation type="submission" date="2018-11" db="EMBL/GenBank/DDBJ databases">
        <authorList>
            <consortium name="Pathogen Informatics"/>
        </authorList>
    </citation>
    <scope>NUCLEOTIDE SEQUENCE [LARGE SCALE GENOMIC DNA]</scope>
    <source>
        <strain evidence="3 4">Costa Rica</strain>
    </source>
</reference>
<proteinExistence type="inferred from homology"/>
<name>A0A0R3Q2G8_ANGCS</name>
<dbReference type="PANTHER" id="PTHR47768:SF2">
    <property type="entry name" value="GLOBIN-RELATED"/>
    <property type="match status" value="1"/>
</dbReference>
<evidence type="ECO:0000256" key="1">
    <source>
        <dbReference type="RuleBase" id="RU000356"/>
    </source>
</evidence>
<dbReference type="InterPro" id="IPR012292">
    <property type="entry name" value="Globin/Proto"/>
</dbReference>
<evidence type="ECO:0000313" key="3">
    <source>
        <dbReference type="EMBL" id="VDM64852.1"/>
    </source>
</evidence>
<dbReference type="GO" id="GO:0005344">
    <property type="term" value="F:oxygen carrier activity"/>
    <property type="evidence" value="ECO:0007669"/>
    <property type="project" value="UniProtKB-KW"/>
</dbReference>
<dbReference type="PANTHER" id="PTHR47768">
    <property type="entry name" value="GLOBIN RELATED-RELATED"/>
    <property type="match status" value="1"/>
</dbReference>
<protein>
    <submittedName>
        <fullName evidence="5">GLOBIN domain-containing protein</fullName>
    </submittedName>
</protein>
<keyword evidence="4" id="KW-1185">Reference proteome</keyword>
<dbReference type="OrthoDB" id="436496at2759"/>
<dbReference type="Gene3D" id="1.10.490.10">
    <property type="entry name" value="Globins"/>
    <property type="match status" value="1"/>
</dbReference>
<feature type="domain" description="Globin" evidence="2">
    <location>
        <begin position="6"/>
        <end position="176"/>
    </location>
</feature>
<dbReference type="InterPro" id="IPR009050">
    <property type="entry name" value="Globin-like_sf"/>
</dbReference>
<dbReference type="InterPro" id="IPR000971">
    <property type="entry name" value="Globin"/>
</dbReference>
<reference evidence="5" key="1">
    <citation type="submission" date="2017-02" db="UniProtKB">
        <authorList>
            <consortium name="WormBaseParasite"/>
        </authorList>
    </citation>
    <scope>IDENTIFICATION</scope>
</reference>
<dbReference type="PROSITE" id="PS01033">
    <property type="entry name" value="GLOBIN"/>
    <property type="match status" value="1"/>
</dbReference>
<sequence>MDLLDRIDYEDKQLLKRSWAILEKHINDTAYCIFEMIFNQSPDTKQLFPFMKIKAAGDSKRSREMEFHALRFMQVLESVVKTLDNPSSLDPLCDNLGRVHGRLAESRGFKAHHWGVFIECTLFHFRRVLSGVDHHFNALSVLDRSVIVWRTVLRILIKRMKVKPSELPFVYFCIIH</sequence>
<keyword evidence="1" id="KW-0408">Iron</keyword>
<dbReference type="Proteomes" id="UP000267027">
    <property type="component" value="Unassembled WGS sequence"/>
</dbReference>
<dbReference type="OMA" id="CTINARF"/>
<keyword evidence="1" id="KW-0349">Heme</keyword>
<dbReference type="AlphaFoldDB" id="A0A0R3Q2G8"/>